<dbReference type="EMBL" id="JADGMS010000004">
    <property type="protein sequence ID" value="KAF9683752.1"/>
    <property type="molecule type" value="Genomic_DNA"/>
</dbReference>
<comment type="caution">
    <text evidence="2">The sequence shown here is derived from an EMBL/GenBank/DDBJ whole genome shotgun (WGS) entry which is preliminary data.</text>
</comment>
<dbReference type="Pfam" id="PF00197">
    <property type="entry name" value="Kunitz_legume"/>
    <property type="match status" value="1"/>
</dbReference>
<reference evidence="2 3" key="1">
    <citation type="submission" date="2020-10" db="EMBL/GenBank/DDBJ databases">
        <title>Plant Genome Project.</title>
        <authorList>
            <person name="Zhang R.-G."/>
        </authorList>
    </citation>
    <scope>NUCLEOTIDE SEQUENCE [LARGE SCALE GENOMIC DNA]</scope>
    <source>
        <strain evidence="2">FAFU-HL-1</strain>
        <tissue evidence="2">Leaf</tissue>
    </source>
</reference>
<dbReference type="OrthoDB" id="1872570at2759"/>
<accession>A0A835MYP3</accession>
<name>A0A835MYP3_9ROSI</name>
<dbReference type="Pfam" id="PF04720">
    <property type="entry name" value="PDDEXK_6"/>
    <property type="match status" value="1"/>
</dbReference>
<proteinExistence type="predicted"/>
<evidence type="ECO:0000313" key="3">
    <source>
        <dbReference type="Proteomes" id="UP000657918"/>
    </source>
</evidence>
<dbReference type="InterPro" id="IPR006502">
    <property type="entry name" value="PDDEXK-like"/>
</dbReference>
<sequence length="336" mass="37042">MKSTLLVCFSFLLFAFVFSKPSIAADNEPVLDILGEELKVGTEYIISSMIWGAGGGDVSATNKTCPDDVIQYSLDLLQGLPVTFSPANSEEDVIRVSTDLNIKFSIKETCDQSPVWKIQKSTNSEVQWFVTTGGVEGNPGMDTITNWFKIEKVGIGYKLVYCPEDICHCGVLCRDIGIYFESGTGRILSLSDALSPFLVVFKKLPSMLRIFSVDKPPCNIEAQCGANSKDEHFEPSSVCLAKMVQNYMEESNDKPFRGRHRCNCFNGNGNDSSDDEFDVFGCGFGESMGIAPSGDACDFLKSLIPCASVAERNLLADTAMIFNYFRTQRGEDVFYQ</sequence>
<protein>
    <recommendedName>
        <fullName evidence="4">Kunitz trypsin inhibitor</fullName>
    </recommendedName>
</protein>
<gene>
    <name evidence="2" type="ORF">SADUNF_Sadunf04G0047000</name>
</gene>
<dbReference type="InterPro" id="IPR002160">
    <property type="entry name" value="Prot_inh_Kunz-lg"/>
</dbReference>
<keyword evidence="1" id="KW-0732">Signal</keyword>
<organism evidence="2 3">
    <name type="scientific">Salix dunnii</name>
    <dbReference type="NCBI Taxonomy" id="1413687"/>
    <lineage>
        <taxon>Eukaryota</taxon>
        <taxon>Viridiplantae</taxon>
        <taxon>Streptophyta</taxon>
        <taxon>Embryophyta</taxon>
        <taxon>Tracheophyta</taxon>
        <taxon>Spermatophyta</taxon>
        <taxon>Magnoliopsida</taxon>
        <taxon>eudicotyledons</taxon>
        <taxon>Gunneridae</taxon>
        <taxon>Pentapetalae</taxon>
        <taxon>rosids</taxon>
        <taxon>fabids</taxon>
        <taxon>Malpighiales</taxon>
        <taxon>Salicaceae</taxon>
        <taxon>Saliceae</taxon>
        <taxon>Salix</taxon>
    </lineage>
</organism>
<dbReference type="InterPro" id="IPR011065">
    <property type="entry name" value="Kunitz_inhibitor_STI-like_sf"/>
</dbReference>
<dbReference type="PANTHER" id="PTHR33107">
    <property type="entry name" value="KUNITZ TRYPSIN INHIBITOR 2"/>
    <property type="match status" value="1"/>
</dbReference>
<dbReference type="PANTHER" id="PTHR33107:SF5">
    <property type="entry name" value="KUNITZ TRYPSIN INHIBITOR 5"/>
    <property type="match status" value="1"/>
</dbReference>
<dbReference type="SUPFAM" id="SSF50386">
    <property type="entry name" value="STI-like"/>
    <property type="match status" value="1"/>
</dbReference>
<feature type="signal peptide" evidence="1">
    <location>
        <begin position="1"/>
        <end position="19"/>
    </location>
</feature>
<keyword evidence="3" id="KW-1185">Reference proteome</keyword>
<dbReference type="SMART" id="SM00452">
    <property type="entry name" value="STI"/>
    <property type="match status" value="1"/>
</dbReference>
<dbReference type="AlphaFoldDB" id="A0A835MYP3"/>
<dbReference type="CDD" id="cd23375">
    <property type="entry name" value="beta-trefoil_STI_VvMLP-like"/>
    <property type="match status" value="1"/>
</dbReference>
<dbReference type="Gene3D" id="2.80.10.50">
    <property type="match status" value="1"/>
</dbReference>
<evidence type="ECO:0000313" key="2">
    <source>
        <dbReference type="EMBL" id="KAF9683752.1"/>
    </source>
</evidence>
<evidence type="ECO:0000256" key="1">
    <source>
        <dbReference type="SAM" id="SignalP"/>
    </source>
</evidence>
<feature type="chain" id="PRO_5032419835" description="Kunitz trypsin inhibitor" evidence="1">
    <location>
        <begin position="20"/>
        <end position="336"/>
    </location>
</feature>
<dbReference type="Proteomes" id="UP000657918">
    <property type="component" value="Chromosome 4"/>
</dbReference>
<dbReference type="GO" id="GO:0004866">
    <property type="term" value="F:endopeptidase inhibitor activity"/>
    <property type="evidence" value="ECO:0007669"/>
    <property type="project" value="InterPro"/>
</dbReference>
<evidence type="ECO:0008006" key="4">
    <source>
        <dbReference type="Google" id="ProtNLM"/>
    </source>
</evidence>